<dbReference type="RefSeq" id="WP_087511741.1">
    <property type="nucleotide sequence ID" value="NZ_CP032134.1"/>
</dbReference>
<reference evidence="2" key="1">
    <citation type="submission" date="2018-09" db="EMBL/GenBank/DDBJ databases">
        <title>The complete genome of Acinetobacter sp. strain WCHAc010005.</title>
        <authorList>
            <person name="Hu Y."/>
            <person name="Long H."/>
            <person name="Feng Y."/>
            <person name="Zong Z."/>
        </authorList>
    </citation>
    <scope>NUCLEOTIDE SEQUENCE [LARGE SCALE GENOMIC DNA]</scope>
    <source>
        <strain evidence="2">WCHAc010005</strain>
    </source>
</reference>
<sequence>MSRLRIYEDPLDASKINVIQSDNVLKSFLYCRAKHPQSRIYKGKPCPENDVTPICKMSALKLLDTDENDVFEVVCHAGEVATIIAVVSAVVSIGTAIWTYLAMPGAPEQINRSSNNELTNRVNKQRLNGRVADIYGRVKSIPDLIAPPILYYREDGIEVEDCLMCIGQGHYEIQDIKDGDTLGSTIAGFSSSVYAPGQSLTGVPQIRIGDEFTQPPCVGKKSSAITGQSLGQASESVIDTDLEGTLIPKYPNRIYSANGGLDTIFTVGEAVIIDAETIGVADALLSGNANIELDGTVTIATAQDIHEPQKFRKVQFNTMLIEDTINGFIDLAGVYSISSIVKTGAFDYEIKLSDQSTVNPNWLRMTEENSAAVSAVLTDNEMAIDLAGEYPSILAVTPTYIELEVPSALQPQWDKLQGQSITSADIDISKHKSDWQGWFYLNHSNIKQLIFNFYFPQGMYSVGTNGKVYAYNAVYSIQYQEVVNGLPAGAVESFTYADWRESTSSFGLSRKFDLPKAYAEGVRFRLKKEVDVYVRKKTQRVNDLKIKSVYACSLLHDYRDAEATLIRSQTVATDGALSVKERLWNCIATRKLYTYRSGQRSAERIATSNFADIVCALTTDPQVGNRSIETLDLENLYSTADEIDQYFGVPIGFNYTFDDAKISYEESLAIVAGAVFCDVRRESNRVYFVFERPQDFPVLLFNHRNKQPGSEKRTGKFGVSRDNDGIKLKWVNPAESWAESEISLPDDKITNAKNIEVRGVTSREHAHLLAHRAWNKLLHQRRSCQFSAYHEADLVTRNDLILVANDTRPMVLSSGSVIEQDGLYITLSQPCRLGAGVHYVHLNLPGRKVDSIQVTQGSHDRELLLARAPVAPLVLEYDGNLSCSQYIVTTDSDLKRDLFLITDKSSSNELTCINYSDAYYENDHDFVV</sequence>
<protein>
    <recommendedName>
        <fullName evidence="3">Tip attachment protein J domain-containing protein</fullName>
    </recommendedName>
</protein>
<gene>
    <name evidence="1" type="ORF">CDG60_12190</name>
</gene>
<dbReference type="Proteomes" id="UP000263753">
    <property type="component" value="Chromosome"/>
</dbReference>
<name>A0A3B7M0K3_9GAMM</name>
<dbReference type="KEGG" id="achi:CDG60_12190"/>
<dbReference type="AlphaFoldDB" id="A0A3B7M0K3"/>
<evidence type="ECO:0008006" key="3">
    <source>
        <dbReference type="Google" id="ProtNLM"/>
    </source>
</evidence>
<dbReference type="EMBL" id="CP032134">
    <property type="protein sequence ID" value="AXY57257.1"/>
    <property type="molecule type" value="Genomic_DNA"/>
</dbReference>
<evidence type="ECO:0000313" key="1">
    <source>
        <dbReference type="EMBL" id="AXY57257.1"/>
    </source>
</evidence>
<dbReference type="NCBIfam" id="NF040662">
    <property type="entry name" value="attach_TipJ_rel"/>
    <property type="match status" value="1"/>
</dbReference>
<proteinExistence type="predicted"/>
<evidence type="ECO:0000313" key="2">
    <source>
        <dbReference type="Proteomes" id="UP000263753"/>
    </source>
</evidence>
<accession>A0A3B7M0K3</accession>
<organism evidence="1 2">
    <name type="scientific">Acinetobacter chinensis</name>
    <dbReference type="NCBI Taxonomy" id="2004650"/>
    <lineage>
        <taxon>Bacteria</taxon>
        <taxon>Pseudomonadati</taxon>
        <taxon>Pseudomonadota</taxon>
        <taxon>Gammaproteobacteria</taxon>
        <taxon>Moraxellales</taxon>
        <taxon>Moraxellaceae</taxon>
        <taxon>Acinetobacter</taxon>
    </lineage>
</organism>